<gene>
    <name evidence="3" type="ORF">MAM1_0747c11185</name>
</gene>
<evidence type="ECO:0000259" key="2">
    <source>
        <dbReference type="Pfam" id="PF13843"/>
    </source>
</evidence>
<dbReference type="OrthoDB" id="2282414at2759"/>
<sequence>MDNHRHASPLEYFLFFLPCEQLHCIIGNTNAHARSVDRSWTDINYNEYMMCLALLAVMTVIRHSDRNAYWKQGSSHFMMNVDFSKYMSPKRSGGEQVSIQRPEVVSEYEPHKNSVGAANNLRDNKISHHDIVSTKR</sequence>
<dbReference type="InterPro" id="IPR029526">
    <property type="entry name" value="PGBD"/>
</dbReference>
<reference evidence="3" key="1">
    <citation type="submission" date="2014-09" db="EMBL/GenBank/DDBJ databases">
        <title>Draft genome sequence of an oleaginous Mucoromycotina fungus Mucor ambiguus NBRC6742.</title>
        <authorList>
            <person name="Takeda I."/>
            <person name="Yamane N."/>
            <person name="Morita T."/>
            <person name="Tamano K."/>
            <person name="Machida M."/>
            <person name="Baker S."/>
            <person name="Koike H."/>
        </authorList>
    </citation>
    <scope>NUCLEOTIDE SEQUENCE</scope>
    <source>
        <strain evidence="3">NBRC 6742</strain>
    </source>
</reference>
<organism evidence="3">
    <name type="scientific">Mucor ambiguus</name>
    <dbReference type="NCBI Taxonomy" id="91626"/>
    <lineage>
        <taxon>Eukaryota</taxon>
        <taxon>Fungi</taxon>
        <taxon>Fungi incertae sedis</taxon>
        <taxon>Mucoromycota</taxon>
        <taxon>Mucoromycotina</taxon>
        <taxon>Mucoromycetes</taxon>
        <taxon>Mucorales</taxon>
        <taxon>Mucorineae</taxon>
        <taxon>Mucoraceae</taxon>
        <taxon>Mucor</taxon>
    </lineage>
</organism>
<feature type="region of interest" description="Disordered" evidence="1">
    <location>
        <begin position="91"/>
        <end position="120"/>
    </location>
</feature>
<evidence type="ECO:0000313" key="4">
    <source>
        <dbReference type="Proteomes" id="UP000053815"/>
    </source>
</evidence>
<evidence type="ECO:0000313" key="3">
    <source>
        <dbReference type="EMBL" id="GAN11609.1"/>
    </source>
</evidence>
<dbReference type="Pfam" id="PF13843">
    <property type="entry name" value="DDE_Tnp_1_7"/>
    <property type="match status" value="1"/>
</dbReference>
<dbReference type="AlphaFoldDB" id="A0A0C9MW33"/>
<dbReference type="STRING" id="91626.A0A0C9MW33"/>
<protein>
    <recommendedName>
        <fullName evidence="2">PiggyBac transposable element-derived protein domain-containing protein</fullName>
    </recommendedName>
</protein>
<dbReference type="EMBL" id="DF837036">
    <property type="protein sequence ID" value="GAN11609.1"/>
    <property type="molecule type" value="Genomic_DNA"/>
</dbReference>
<keyword evidence="4" id="KW-1185">Reference proteome</keyword>
<evidence type="ECO:0000256" key="1">
    <source>
        <dbReference type="SAM" id="MobiDB-lite"/>
    </source>
</evidence>
<dbReference type="Proteomes" id="UP000053815">
    <property type="component" value="Unassembled WGS sequence"/>
</dbReference>
<name>A0A0C9MW33_9FUNG</name>
<accession>A0A0C9MW33</accession>
<proteinExistence type="predicted"/>
<feature type="domain" description="PiggyBac transposable element-derived protein" evidence="2">
    <location>
        <begin position="8"/>
        <end position="91"/>
    </location>
</feature>